<evidence type="ECO:0000259" key="6">
    <source>
        <dbReference type="PROSITE" id="PS50931"/>
    </source>
</evidence>
<dbReference type="Pfam" id="PF03466">
    <property type="entry name" value="LysR_substrate"/>
    <property type="match status" value="1"/>
</dbReference>
<dbReference type="GO" id="GO:0043565">
    <property type="term" value="F:sequence-specific DNA binding"/>
    <property type="evidence" value="ECO:0007669"/>
    <property type="project" value="TreeGrafter"/>
</dbReference>
<dbReference type="GO" id="GO:0003700">
    <property type="term" value="F:DNA-binding transcription factor activity"/>
    <property type="evidence" value="ECO:0007669"/>
    <property type="project" value="InterPro"/>
</dbReference>
<dbReference type="InterPro" id="IPR036388">
    <property type="entry name" value="WH-like_DNA-bd_sf"/>
</dbReference>
<comment type="similarity">
    <text evidence="1">Belongs to the LysR transcriptional regulatory family.</text>
</comment>
<dbReference type="EMBL" id="FNES01000015">
    <property type="protein sequence ID" value="SDK38040.1"/>
    <property type="molecule type" value="Genomic_DNA"/>
</dbReference>
<dbReference type="InterPro" id="IPR005119">
    <property type="entry name" value="LysR_subst-bd"/>
</dbReference>
<keyword evidence="5" id="KW-0175">Coiled coil</keyword>
<dbReference type="SUPFAM" id="SSF53850">
    <property type="entry name" value="Periplasmic binding protein-like II"/>
    <property type="match status" value="1"/>
</dbReference>
<proteinExistence type="inferred from homology"/>
<dbReference type="RefSeq" id="WP_089688201.1">
    <property type="nucleotide sequence ID" value="NZ_FNES01000015.1"/>
</dbReference>
<evidence type="ECO:0000313" key="7">
    <source>
        <dbReference type="EMBL" id="SDK38040.1"/>
    </source>
</evidence>
<dbReference type="STRING" id="376427.SAMN04487954_11592"/>
<name>A0A1G9BFT1_9GAMM</name>
<dbReference type="Pfam" id="PF00126">
    <property type="entry name" value="HTH_1"/>
    <property type="match status" value="1"/>
</dbReference>
<dbReference type="FunFam" id="1.10.10.10:FF:000001">
    <property type="entry name" value="LysR family transcriptional regulator"/>
    <property type="match status" value="1"/>
</dbReference>
<dbReference type="Proteomes" id="UP000198525">
    <property type="component" value="Unassembled WGS sequence"/>
</dbReference>
<dbReference type="AlphaFoldDB" id="A0A1G9BFT1"/>
<evidence type="ECO:0000313" key="8">
    <source>
        <dbReference type="Proteomes" id="UP000198525"/>
    </source>
</evidence>
<dbReference type="PROSITE" id="PS50931">
    <property type="entry name" value="HTH_LYSR"/>
    <property type="match status" value="1"/>
</dbReference>
<gene>
    <name evidence="7" type="ORF">SAMN04487954_11592</name>
</gene>
<evidence type="ECO:0000256" key="3">
    <source>
        <dbReference type="ARBA" id="ARBA00023125"/>
    </source>
</evidence>
<reference evidence="7 8" key="1">
    <citation type="submission" date="2016-10" db="EMBL/GenBank/DDBJ databases">
        <authorList>
            <person name="de Groot N.N."/>
        </authorList>
    </citation>
    <scope>NUCLEOTIDE SEQUENCE [LARGE SCALE GENOMIC DNA]</scope>
    <source>
        <strain evidence="7 8">CGMCC 1.6133</strain>
    </source>
</reference>
<dbReference type="InterPro" id="IPR036390">
    <property type="entry name" value="WH_DNA-bd_sf"/>
</dbReference>
<accession>A0A1G9BFT1</accession>
<evidence type="ECO:0000256" key="4">
    <source>
        <dbReference type="ARBA" id="ARBA00023163"/>
    </source>
</evidence>
<sequence length="303" mass="33683">MDRLDAMRTFVTVVSEGSFTRAAERLALSPQLVSKYVSQLEQHLGVRLLNRTTRRLHLTEAGAAYRQRAEQVLAEIDDMESELGALQTQARGRLHVSAPVSFAIRHLAPLVNDFQRANPAVDIDLQLNDRKVDIVEEGFDIALRIGRLRSSSLIAKRIAPVRLVLCASPEYLATHGTPKHPRGLAGHRFLRYRYMEESQEPLLQWLPRSGGGGDKALSELTSNNGDVLVEAALGGAGIALQPTFLCGSAIQQGKLEVVLAEHEPEPLGLYAVYAHRQLLASKVRHFVDFLEGYFGDPPYWDRF</sequence>
<dbReference type="PANTHER" id="PTHR30537:SF5">
    <property type="entry name" value="HTH-TYPE TRANSCRIPTIONAL ACTIVATOR TTDR-RELATED"/>
    <property type="match status" value="1"/>
</dbReference>
<organism evidence="7 8">
    <name type="scientific">Billgrantia gudaonensis</name>
    <dbReference type="NCBI Taxonomy" id="376427"/>
    <lineage>
        <taxon>Bacteria</taxon>
        <taxon>Pseudomonadati</taxon>
        <taxon>Pseudomonadota</taxon>
        <taxon>Gammaproteobacteria</taxon>
        <taxon>Oceanospirillales</taxon>
        <taxon>Halomonadaceae</taxon>
        <taxon>Billgrantia</taxon>
    </lineage>
</organism>
<keyword evidence="8" id="KW-1185">Reference proteome</keyword>
<dbReference type="OrthoDB" id="9815676at2"/>
<keyword evidence="4" id="KW-0804">Transcription</keyword>
<keyword evidence="3 7" id="KW-0238">DNA-binding</keyword>
<evidence type="ECO:0000256" key="5">
    <source>
        <dbReference type="SAM" id="Coils"/>
    </source>
</evidence>
<dbReference type="Gene3D" id="3.40.190.290">
    <property type="match status" value="1"/>
</dbReference>
<feature type="domain" description="HTH lysR-type" evidence="6">
    <location>
        <begin position="1"/>
        <end position="59"/>
    </location>
</feature>
<dbReference type="FunFam" id="3.40.190.290:FF:000001">
    <property type="entry name" value="Transcriptional regulator, LysR family"/>
    <property type="match status" value="1"/>
</dbReference>
<keyword evidence="2" id="KW-0805">Transcription regulation</keyword>
<dbReference type="PRINTS" id="PR00039">
    <property type="entry name" value="HTHLYSR"/>
</dbReference>
<dbReference type="PANTHER" id="PTHR30537">
    <property type="entry name" value="HTH-TYPE TRANSCRIPTIONAL REGULATOR"/>
    <property type="match status" value="1"/>
</dbReference>
<evidence type="ECO:0000256" key="2">
    <source>
        <dbReference type="ARBA" id="ARBA00023015"/>
    </source>
</evidence>
<protein>
    <submittedName>
        <fullName evidence="7">DNA-binding transcriptional regulator, LysR family</fullName>
    </submittedName>
</protein>
<dbReference type="InterPro" id="IPR058163">
    <property type="entry name" value="LysR-type_TF_proteobact-type"/>
</dbReference>
<dbReference type="CDD" id="cd08422">
    <property type="entry name" value="PBP2_CrgA_like"/>
    <property type="match status" value="1"/>
</dbReference>
<feature type="coiled-coil region" evidence="5">
    <location>
        <begin position="62"/>
        <end position="89"/>
    </location>
</feature>
<dbReference type="GO" id="GO:0006351">
    <property type="term" value="P:DNA-templated transcription"/>
    <property type="evidence" value="ECO:0007669"/>
    <property type="project" value="TreeGrafter"/>
</dbReference>
<evidence type="ECO:0000256" key="1">
    <source>
        <dbReference type="ARBA" id="ARBA00009437"/>
    </source>
</evidence>
<dbReference type="InterPro" id="IPR000847">
    <property type="entry name" value="LysR_HTH_N"/>
</dbReference>
<dbReference type="Gene3D" id="1.10.10.10">
    <property type="entry name" value="Winged helix-like DNA-binding domain superfamily/Winged helix DNA-binding domain"/>
    <property type="match status" value="1"/>
</dbReference>
<dbReference type="SUPFAM" id="SSF46785">
    <property type="entry name" value="Winged helix' DNA-binding domain"/>
    <property type="match status" value="1"/>
</dbReference>